<dbReference type="InterPro" id="IPR036388">
    <property type="entry name" value="WH-like_DNA-bd_sf"/>
</dbReference>
<dbReference type="PROSITE" id="PS50043">
    <property type="entry name" value="HTH_LUXR_2"/>
    <property type="match status" value="1"/>
</dbReference>
<evidence type="ECO:0000313" key="2">
    <source>
        <dbReference type="EMBL" id="MFC5731488.1"/>
    </source>
</evidence>
<dbReference type="Proteomes" id="UP001596072">
    <property type="component" value="Unassembled WGS sequence"/>
</dbReference>
<accession>A0ABW0ZMR5</accession>
<dbReference type="Pfam" id="PF00196">
    <property type="entry name" value="GerE"/>
    <property type="match status" value="1"/>
</dbReference>
<dbReference type="InterPro" id="IPR027417">
    <property type="entry name" value="P-loop_NTPase"/>
</dbReference>
<protein>
    <submittedName>
        <fullName evidence="2">ATP-binding protein</fullName>
    </submittedName>
</protein>
<dbReference type="InterPro" id="IPR016032">
    <property type="entry name" value="Sig_transdc_resp-reg_C-effctor"/>
</dbReference>
<keyword evidence="2" id="KW-0067">ATP-binding</keyword>
<dbReference type="RefSeq" id="WP_136430826.1">
    <property type="nucleotide sequence ID" value="NZ_JBHSNS010000016.1"/>
</dbReference>
<proteinExistence type="predicted"/>
<comment type="caution">
    <text evidence="2">The sequence shown here is derived from an EMBL/GenBank/DDBJ whole genome shotgun (WGS) entry which is preliminary data.</text>
</comment>
<dbReference type="Gene3D" id="1.10.10.10">
    <property type="entry name" value="Winged helix-like DNA-binding domain superfamily/Winged helix DNA-binding domain"/>
    <property type="match status" value="1"/>
</dbReference>
<dbReference type="PRINTS" id="PR00364">
    <property type="entry name" value="DISEASERSIST"/>
</dbReference>
<dbReference type="SUPFAM" id="SSF48452">
    <property type="entry name" value="TPR-like"/>
    <property type="match status" value="1"/>
</dbReference>
<dbReference type="Pfam" id="PF13401">
    <property type="entry name" value="AAA_22"/>
    <property type="match status" value="1"/>
</dbReference>
<reference evidence="3" key="1">
    <citation type="journal article" date="2019" name="Int. J. Syst. Evol. Microbiol.">
        <title>The Global Catalogue of Microorganisms (GCM) 10K type strain sequencing project: providing services to taxonomists for standard genome sequencing and annotation.</title>
        <authorList>
            <consortium name="The Broad Institute Genomics Platform"/>
            <consortium name="The Broad Institute Genome Sequencing Center for Infectious Disease"/>
            <person name="Wu L."/>
            <person name="Ma J."/>
        </authorList>
    </citation>
    <scope>NUCLEOTIDE SEQUENCE [LARGE SCALE GENOMIC DNA]</scope>
    <source>
        <strain evidence="3">YIM 94188</strain>
    </source>
</reference>
<feature type="domain" description="HTH luxR-type" evidence="1">
    <location>
        <begin position="708"/>
        <end position="773"/>
    </location>
</feature>
<sequence>MSAPAPAPELRASLPAELTEFLGRRLERAEVRARMSGSRLVTLTGLGGVGKTRLALRVANDLRRSMRDGVWFIPLAELSDAELIPEVVASALGIHDRSSEFGLVRLTDHLSTREILLVLDNCEHLIDGCATVVDALLRTCPRLRILATSRESLRIAGEVVHPVAPLSVPDSATELVAVHDYEAVRLFVQRVRQVVPGFEVTAENRSAVLEICRHLEGIPLALELAAIRMRAMSPDELLERLREHWELLDLGNRNAPERHRTMAACIEWSYQQCSPAERGMWDRLSIFAGGAEIDAIHSVESEADPAATPQRTADLAQALVDKSILSIELTDGRTQFRMHEVLRQHGIGQLVSAGAVSTTRRAVLSFYTNLLDRIDEDWMSPRQIDWMRRLRREEANFRVALEFACTKPGAAPTGLELAARLRKYAMAYGAFTEVRHWLKRLLSLVPEADAERLRGLRAACVLAALQGDRAVSAAFMAEADELADRLGPPATWLADQAAGWHHMFSGDLEECIAALARALAVLEQGGNLRDIAETHTLMGMAYGFAGDLPRAAASHQASLDICESAGESWCRSFSLWNLGLVVWAGGDLVRAVALERESLELKRRMDDRLGLALCLEACAWMHAEESPARAATLLGAADRLWDFMATSLEVLPGLTPMRQRCEEALRDSLGHEAFSAAQTTGAGMDSFTAIAFALDERPAPSRSVRRAAPSGPARLTKREQQVAELVATGLTNEAIANKLVISRRTVESHVEHILTKLGFTSRTQLAVWVADSSQA</sequence>
<dbReference type="EMBL" id="JBHSNS010000016">
    <property type="protein sequence ID" value="MFC5731488.1"/>
    <property type="molecule type" value="Genomic_DNA"/>
</dbReference>
<organism evidence="2 3">
    <name type="scientific">Nocardioides vastitatis</name>
    <dbReference type="NCBI Taxonomy" id="2568655"/>
    <lineage>
        <taxon>Bacteria</taxon>
        <taxon>Bacillati</taxon>
        <taxon>Actinomycetota</taxon>
        <taxon>Actinomycetes</taxon>
        <taxon>Propionibacteriales</taxon>
        <taxon>Nocardioidaceae</taxon>
        <taxon>Nocardioides</taxon>
    </lineage>
</organism>
<name>A0ABW0ZMR5_9ACTN</name>
<keyword evidence="3" id="KW-1185">Reference proteome</keyword>
<dbReference type="CDD" id="cd06170">
    <property type="entry name" value="LuxR_C_like"/>
    <property type="match status" value="1"/>
</dbReference>
<gene>
    <name evidence="2" type="ORF">ACFPQB_21430</name>
</gene>
<dbReference type="GO" id="GO:0005524">
    <property type="term" value="F:ATP binding"/>
    <property type="evidence" value="ECO:0007669"/>
    <property type="project" value="UniProtKB-KW"/>
</dbReference>
<keyword evidence="2" id="KW-0547">Nucleotide-binding</keyword>
<dbReference type="Gene3D" id="1.25.40.10">
    <property type="entry name" value="Tetratricopeptide repeat domain"/>
    <property type="match status" value="1"/>
</dbReference>
<dbReference type="Gene3D" id="3.40.50.300">
    <property type="entry name" value="P-loop containing nucleotide triphosphate hydrolases"/>
    <property type="match status" value="1"/>
</dbReference>
<evidence type="ECO:0000313" key="3">
    <source>
        <dbReference type="Proteomes" id="UP001596072"/>
    </source>
</evidence>
<dbReference type="SUPFAM" id="SSF52540">
    <property type="entry name" value="P-loop containing nucleoside triphosphate hydrolases"/>
    <property type="match status" value="1"/>
</dbReference>
<evidence type="ECO:0000259" key="1">
    <source>
        <dbReference type="PROSITE" id="PS50043"/>
    </source>
</evidence>
<dbReference type="PANTHER" id="PTHR47691">
    <property type="entry name" value="REGULATOR-RELATED"/>
    <property type="match status" value="1"/>
</dbReference>
<dbReference type="PANTHER" id="PTHR47691:SF3">
    <property type="entry name" value="HTH-TYPE TRANSCRIPTIONAL REGULATOR RV0890C-RELATED"/>
    <property type="match status" value="1"/>
</dbReference>
<dbReference type="PROSITE" id="PS00622">
    <property type="entry name" value="HTH_LUXR_1"/>
    <property type="match status" value="1"/>
</dbReference>
<dbReference type="InterPro" id="IPR049945">
    <property type="entry name" value="AAA_22"/>
</dbReference>
<dbReference type="SUPFAM" id="SSF46894">
    <property type="entry name" value="C-terminal effector domain of the bipartite response regulators"/>
    <property type="match status" value="1"/>
</dbReference>
<dbReference type="PRINTS" id="PR00038">
    <property type="entry name" value="HTHLUXR"/>
</dbReference>
<dbReference type="SMART" id="SM00421">
    <property type="entry name" value="HTH_LUXR"/>
    <property type="match status" value="1"/>
</dbReference>
<dbReference type="InterPro" id="IPR011990">
    <property type="entry name" value="TPR-like_helical_dom_sf"/>
</dbReference>
<dbReference type="InterPro" id="IPR000792">
    <property type="entry name" value="Tscrpt_reg_LuxR_C"/>
</dbReference>